<dbReference type="GO" id="GO:0016301">
    <property type="term" value="F:kinase activity"/>
    <property type="evidence" value="ECO:0007669"/>
    <property type="project" value="UniProtKB-KW"/>
</dbReference>
<dbReference type="PANTHER" id="PTHR18964:SF165">
    <property type="entry name" value="BETA-GLUCOSIDE KINASE"/>
    <property type="match status" value="1"/>
</dbReference>
<dbReference type="PANTHER" id="PTHR18964">
    <property type="entry name" value="ROK (REPRESSOR, ORF, KINASE) FAMILY"/>
    <property type="match status" value="1"/>
</dbReference>
<keyword evidence="3" id="KW-1185">Reference proteome</keyword>
<accession>A0A0R1VW80</accession>
<dbReference type="SUPFAM" id="SSF53067">
    <property type="entry name" value="Actin-like ATPase domain"/>
    <property type="match status" value="1"/>
</dbReference>
<dbReference type="PATRIC" id="fig|1423735.3.peg.1602"/>
<dbReference type="RefSeq" id="WP_057824501.1">
    <property type="nucleotide sequence ID" value="NZ_AZFX01000041.1"/>
</dbReference>
<comment type="caution">
    <text evidence="2">The sequence shown here is derived from an EMBL/GenBank/DDBJ whole genome shotgun (WGS) entry which is preliminary data.</text>
</comment>
<evidence type="ECO:0000313" key="2">
    <source>
        <dbReference type="EMBL" id="KRM09976.1"/>
    </source>
</evidence>
<dbReference type="Pfam" id="PF00480">
    <property type="entry name" value="ROK"/>
    <property type="match status" value="1"/>
</dbReference>
<dbReference type="EMBL" id="AZFX01000041">
    <property type="protein sequence ID" value="KRM09976.1"/>
    <property type="molecule type" value="Genomic_DNA"/>
</dbReference>
<dbReference type="STRING" id="1423735.FC15_GL001549"/>
<dbReference type="InterPro" id="IPR043129">
    <property type="entry name" value="ATPase_NBD"/>
</dbReference>
<dbReference type="AlphaFoldDB" id="A0A0R1VW80"/>
<gene>
    <name evidence="2" type="ORF">FC15_GL001549</name>
</gene>
<dbReference type="OrthoDB" id="9795247at2"/>
<dbReference type="Gene3D" id="3.30.420.40">
    <property type="match status" value="2"/>
</dbReference>
<keyword evidence="2" id="KW-0808">Transferase</keyword>
<evidence type="ECO:0000256" key="1">
    <source>
        <dbReference type="ARBA" id="ARBA00006479"/>
    </source>
</evidence>
<proteinExistence type="inferred from homology"/>
<dbReference type="InterPro" id="IPR000600">
    <property type="entry name" value="ROK"/>
</dbReference>
<dbReference type="Proteomes" id="UP000051315">
    <property type="component" value="Unassembled WGS sequence"/>
</dbReference>
<reference evidence="2 3" key="1">
    <citation type="journal article" date="2015" name="Genome Announc.">
        <title>Expanding the biotechnology potential of lactobacilli through comparative genomics of 213 strains and associated genera.</title>
        <authorList>
            <person name="Sun Z."/>
            <person name="Harris H.M."/>
            <person name="McCann A."/>
            <person name="Guo C."/>
            <person name="Argimon S."/>
            <person name="Zhang W."/>
            <person name="Yang X."/>
            <person name="Jeffery I.B."/>
            <person name="Cooney J.C."/>
            <person name="Kagawa T.F."/>
            <person name="Liu W."/>
            <person name="Song Y."/>
            <person name="Salvetti E."/>
            <person name="Wrobel A."/>
            <person name="Rasinkangas P."/>
            <person name="Parkhill J."/>
            <person name="Rea M.C."/>
            <person name="O'Sullivan O."/>
            <person name="Ritari J."/>
            <person name="Douillard F.P."/>
            <person name="Paul Ross R."/>
            <person name="Yang R."/>
            <person name="Briner A.E."/>
            <person name="Felis G.E."/>
            <person name="de Vos W.M."/>
            <person name="Barrangou R."/>
            <person name="Klaenhammer T.R."/>
            <person name="Caufield P.W."/>
            <person name="Cui Y."/>
            <person name="Zhang H."/>
            <person name="O'Toole P.W."/>
        </authorList>
    </citation>
    <scope>NUCLEOTIDE SEQUENCE [LARGE SCALE GENOMIC DNA]</scope>
    <source>
        <strain evidence="2 3">DSM 17758</strain>
    </source>
</reference>
<comment type="similarity">
    <text evidence="1">Belongs to the ROK (NagC/XylR) family.</text>
</comment>
<organism evidence="2 3">
    <name type="scientific">Lapidilactobacillus concavus DSM 17758</name>
    <dbReference type="NCBI Taxonomy" id="1423735"/>
    <lineage>
        <taxon>Bacteria</taxon>
        <taxon>Bacillati</taxon>
        <taxon>Bacillota</taxon>
        <taxon>Bacilli</taxon>
        <taxon>Lactobacillales</taxon>
        <taxon>Lactobacillaceae</taxon>
        <taxon>Lapidilactobacillus</taxon>
    </lineage>
</organism>
<dbReference type="CDD" id="cd24152">
    <property type="entry name" value="ASKHA_NBD_ROK-like"/>
    <property type="match status" value="1"/>
</dbReference>
<sequence>MKYYVGFDIGGTTIKHGVVDEKGQIIVQSATETPEQRDEFITELADIIRDYQHDYQIEAVGVCSPGIVQKDGYLLTAGAIKCLYGVNLKHELENRVGLTVTVENDANAAAIAEHWLGAAIGIDNYLCLVVGTGFGGGIVINGQIYRGGHGMAGEFGWMLTKDLDFTEDIEKKSLNVTSAVVGGLCYQYSQAKKQVQPDLKTIKDARIIFRAAHEGEKLAQMILNQFYYNLATGIVDLTASFDPELILVGGGISANSEFIENLQYAVDDLETRHQSIHAVKETAIAPVKPAKLLNNAGLIGAVYQIFHKN</sequence>
<name>A0A0R1VW80_9LACO</name>
<protein>
    <submittedName>
        <fullName evidence="2">Sugar kinase</fullName>
    </submittedName>
</protein>
<keyword evidence="2" id="KW-0418">Kinase</keyword>
<evidence type="ECO:0000313" key="3">
    <source>
        <dbReference type="Proteomes" id="UP000051315"/>
    </source>
</evidence>